<evidence type="ECO:0000313" key="2">
    <source>
        <dbReference type="EMBL" id="MER9405648.1"/>
    </source>
</evidence>
<gene>
    <name evidence="2" type="ORF">NKI36_16575</name>
</gene>
<dbReference type="Proteomes" id="UP001433071">
    <property type="component" value="Unassembled WGS sequence"/>
</dbReference>
<sequence length="125" mass="14104">MTKTKLSDPGPPIPVKRRGVEPMERLAEKLTLRAKEQALTQANEREALRHQIAEAYKSLADMSERLKAADLADGRLKMYRPQYGGNFSCPICWVERGTVRMLHPEGEPNPAYCCKACGFNELNDQ</sequence>
<dbReference type="EMBL" id="JAMYQB010000012">
    <property type="protein sequence ID" value="MER9405648.1"/>
    <property type="molecule type" value="Genomic_DNA"/>
</dbReference>
<comment type="caution">
    <text evidence="2">The sequence shown here is derived from an EMBL/GenBank/DDBJ whole genome shotgun (WGS) entry which is preliminary data.</text>
</comment>
<proteinExistence type="predicted"/>
<name>A0ABV1Z0Y1_9HYPH</name>
<protein>
    <submittedName>
        <fullName evidence="2">Uncharacterized protein</fullName>
    </submittedName>
</protein>
<organism evidence="2 3">
    <name type="scientific">Mesorhizobium caraganae</name>
    <dbReference type="NCBI Taxonomy" id="483206"/>
    <lineage>
        <taxon>Bacteria</taxon>
        <taxon>Pseudomonadati</taxon>
        <taxon>Pseudomonadota</taxon>
        <taxon>Alphaproteobacteria</taxon>
        <taxon>Hyphomicrobiales</taxon>
        <taxon>Phyllobacteriaceae</taxon>
        <taxon>Mesorhizobium</taxon>
    </lineage>
</organism>
<dbReference type="RefSeq" id="WP_352558961.1">
    <property type="nucleotide sequence ID" value="NZ_JAMYQB010000012.1"/>
</dbReference>
<keyword evidence="3" id="KW-1185">Reference proteome</keyword>
<reference evidence="2 3" key="1">
    <citation type="journal article" date="2024" name="Proc. Natl. Acad. Sci. U.S.A.">
        <title>The evolutionary genomics of adaptation to stress in wild rhizobium bacteria.</title>
        <authorList>
            <person name="Kehlet-Delgado H."/>
            <person name="Montoya A.P."/>
            <person name="Jensen K.T."/>
            <person name="Wendlandt C.E."/>
            <person name="Dexheimer C."/>
            <person name="Roberts M."/>
            <person name="Torres Martinez L."/>
            <person name="Friesen M.L."/>
            <person name="Griffitts J.S."/>
            <person name="Porter S.S."/>
        </authorList>
    </citation>
    <scope>NUCLEOTIDE SEQUENCE [LARGE SCALE GENOMIC DNA]</scope>
    <source>
        <strain evidence="2 3">M0641</strain>
    </source>
</reference>
<feature type="region of interest" description="Disordered" evidence="1">
    <location>
        <begin position="1"/>
        <end position="20"/>
    </location>
</feature>
<evidence type="ECO:0000313" key="3">
    <source>
        <dbReference type="Proteomes" id="UP001433071"/>
    </source>
</evidence>
<accession>A0ABV1Z0Y1</accession>
<evidence type="ECO:0000256" key="1">
    <source>
        <dbReference type="SAM" id="MobiDB-lite"/>
    </source>
</evidence>